<evidence type="ECO:0000256" key="24">
    <source>
        <dbReference type="SAM" id="MobiDB-lite"/>
    </source>
</evidence>
<evidence type="ECO:0000256" key="13">
    <source>
        <dbReference type="ARBA" id="ARBA00022843"/>
    </source>
</evidence>
<keyword evidence="16" id="KW-0472">Membrane</keyword>
<dbReference type="InterPro" id="IPR043269">
    <property type="entry name" value="FYVE_LST2"/>
</dbReference>
<feature type="region of interest" description="Disordered" evidence="24">
    <location>
        <begin position="613"/>
        <end position="651"/>
    </location>
</feature>
<dbReference type="CDD" id="cd15731">
    <property type="entry name" value="FYVE_LST2"/>
    <property type="match status" value="1"/>
</dbReference>
<feature type="region of interest" description="Disordered" evidence="24">
    <location>
        <begin position="1218"/>
        <end position="1290"/>
    </location>
</feature>
<dbReference type="SMART" id="SM00064">
    <property type="entry name" value="FYVE"/>
    <property type="match status" value="1"/>
</dbReference>
<dbReference type="InterPro" id="IPR017455">
    <property type="entry name" value="Znf_FYVE-rel"/>
</dbReference>
<feature type="compositionally biased region" description="Polar residues" evidence="24">
    <location>
        <begin position="861"/>
        <end position="879"/>
    </location>
</feature>
<dbReference type="Proteomes" id="UP000028990">
    <property type="component" value="Unassembled WGS sequence"/>
</dbReference>
<protein>
    <recommendedName>
        <fullName evidence="5">Lateral signaling target protein 2 homolog</fullName>
    </recommendedName>
    <alternativeName>
        <fullName evidence="21">Zinc finger FYVE domain-containing protein 28</fullName>
    </alternativeName>
</protein>
<feature type="domain" description="FYVE-type" evidence="25">
    <location>
        <begin position="1066"/>
        <end position="1122"/>
    </location>
</feature>
<gene>
    <name evidence="27" type="ORF">H920_12846</name>
</gene>
<feature type="region of interest" description="Disordered" evidence="24">
    <location>
        <begin position="89"/>
        <end position="118"/>
    </location>
</feature>
<comment type="subcellular location">
    <subcellularLocation>
        <location evidence="3">Cytoplasm</location>
        <location evidence="3">Cytosol</location>
    </subcellularLocation>
    <subcellularLocation>
        <location evidence="2">Early endosome membrane</location>
    </subcellularLocation>
    <subcellularLocation>
        <location evidence="1">Nucleus</location>
    </subcellularLocation>
</comment>
<evidence type="ECO:0000256" key="11">
    <source>
        <dbReference type="ARBA" id="ARBA00022771"/>
    </source>
</evidence>
<dbReference type="eggNOG" id="KOG1819">
    <property type="taxonomic scope" value="Eukaryota"/>
</dbReference>
<keyword evidence="12" id="KW-0862">Zinc</keyword>
<dbReference type="InterPro" id="IPR011011">
    <property type="entry name" value="Znf_FYVE_PHD"/>
</dbReference>
<reference evidence="27 28" key="1">
    <citation type="submission" date="2013-11" db="EMBL/GenBank/DDBJ databases">
        <title>The Damaraland mole rat (Fukomys damarensis) genome and evolution of African mole rats.</title>
        <authorList>
            <person name="Gladyshev V.N."/>
            <person name="Fang X."/>
        </authorList>
    </citation>
    <scope>NUCLEOTIDE SEQUENCE [LARGE SCALE GENOMIC DNA]</scope>
    <source>
        <tissue evidence="27">Liver</tissue>
    </source>
</reference>
<evidence type="ECO:0000256" key="3">
    <source>
        <dbReference type="ARBA" id="ARBA00004514"/>
    </source>
</evidence>
<dbReference type="InterPro" id="IPR000306">
    <property type="entry name" value="Znf_FYVE"/>
</dbReference>
<dbReference type="SUPFAM" id="SSF57903">
    <property type="entry name" value="FYVE/PHD zinc finger"/>
    <property type="match status" value="1"/>
</dbReference>
<dbReference type="FunFam" id="4.10.280.10:FF:000014">
    <property type="entry name" value="Max dimerization protein 1"/>
    <property type="match status" value="1"/>
</dbReference>
<dbReference type="Gene3D" id="3.30.40.10">
    <property type="entry name" value="Zinc/RING finger domain, C3HC4 (zinc finger)"/>
    <property type="match status" value="1"/>
</dbReference>
<dbReference type="PANTHER" id="PTHR46465">
    <property type="entry name" value="LATERAL SIGNALING TARGET PROTEIN 2 HOMOLOG"/>
    <property type="match status" value="1"/>
</dbReference>
<evidence type="ECO:0000256" key="14">
    <source>
        <dbReference type="ARBA" id="ARBA00023015"/>
    </source>
</evidence>
<feature type="compositionally biased region" description="Acidic residues" evidence="24">
    <location>
        <begin position="1234"/>
        <end position="1244"/>
    </location>
</feature>
<feature type="region of interest" description="Disordered" evidence="24">
    <location>
        <begin position="669"/>
        <end position="725"/>
    </location>
</feature>
<keyword evidence="10" id="KW-0967">Endosome</keyword>
<evidence type="ECO:0000256" key="21">
    <source>
        <dbReference type="ARBA" id="ARBA00083237"/>
    </source>
</evidence>
<dbReference type="PROSITE" id="PS50888">
    <property type="entry name" value="BHLH"/>
    <property type="match status" value="1"/>
</dbReference>
<dbReference type="FunFam" id="3.30.40.10:FF:000092">
    <property type="entry name" value="Lateral signaling target protein 2 homolog"/>
    <property type="match status" value="1"/>
</dbReference>
<dbReference type="InterPro" id="IPR036638">
    <property type="entry name" value="HLH_DNA-bd_sf"/>
</dbReference>
<dbReference type="CDD" id="cd18929">
    <property type="entry name" value="bHLHzip_Mad4"/>
    <property type="match status" value="1"/>
</dbReference>
<feature type="domain" description="BHLH" evidence="26">
    <location>
        <begin position="1134"/>
        <end position="1186"/>
    </location>
</feature>
<dbReference type="Pfam" id="PF00010">
    <property type="entry name" value="HLH"/>
    <property type="match status" value="1"/>
</dbReference>
<comment type="function">
    <text evidence="19">Negative regulator of epidermal growth factor receptor (EGFR) signaling. Acts by promoting EGFR degradation in endosomes when not monoubiquitinated.</text>
</comment>
<keyword evidence="23" id="KW-0175">Coiled coil</keyword>
<feature type="compositionally biased region" description="Basic and acidic residues" evidence="24">
    <location>
        <begin position="888"/>
        <end position="907"/>
    </location>
</feature>
<feature type="region of interest" description="Disordered" evidence="24">
    <location>
        <begin position="564"/>
        <end position="589"/>
    </location>
</feature>
<evidence type="ECO:0000256" key="1">
    <source>
        <dbReference type="ARBA" id="ARBA00004123"/>
    </source>
</evidence>
<keyword evidence="17" id="KW-0804">Transcription</keyword>
<dbReference type="SMART" id="SM00353">
    <property type="entry name" value="HLH"/>
    <property type="match status" value="1"/>
</dbReference>
<keyword evidence="13" id="KW-0832">Ubl conjugation</keyword>
<dbReference type="GO" id="GO:0031901">
    <property type="term" value="C:early endosome membrane"/>
    <property type="evidence" value="ECO:0007669"/>
    <property type="project" value="UniProtKB-SubCell"/>
</dbReference>
<evidence type="ECO:0000256" key="5">
    <source>
        <dbReference type="ARBA" id="ARBA00019870"/>
    </source>
</evidence>
<organism evidence="27 28">
    <name type="scientific">Fukomys damarensis</name>
    <name type="common">Damaraland mole rat</name>
    <name type="synonym">Cryptomys damarensis</name>
    <dbReference type="NCBI Taxonomy" id="885580"/>
    <lineage>
        <taxon>Eukaryota</taxon>
        <taxon>Metazoa</taxon>
        <taxon>Chordata</taxon>
        <taxon>Craniata</taxon>
        <taxon>Vertebrata</taxon>
        <taxon>Euteleostomi</taxon>
        <taxon>Mammalia</taxon>
        <taxon>Eutheria</taxon>
        <taxon>Euarchontoglires</taxon>
        <taxon>Glires</taxon>
        <taxon>Rodentia</taxon>
        <taxon>Hystricomorpha</taxon>
        <taxon>Bathyergidae</taxon>
        <taxon>Fukomys</taxon>
    </lineage>
</organism>
<feature type="region of interest" description="Disordered" evidence="24">
    <location>
        <begin position="835"/>
        <end position="935"/>
    </location>
</feature>
<keyword evidence="15" id="KW-0238">DNA-binding</keyword>
<evidence type="ECO:0000256" key="2">
    <source>
        <dbReference type="ARBA" id="ARBA00004146"/>
    </source>
</evidence>
<dbReference type="GO" id="GO:0005634">
    <property type="term" value="C:nucleus"/>
    <property type="evidence" value="ECO:0007669"/>
    <property type="project" value="UniProtKB-SubCell"/>
</dbReference>
<feature type="compositionally biased region" description="Basic and acidic residues" evidence="24">
    <location>
        <begin position="691"/>
        <end position="719"/>
    </location>
</feature>
<accession>A0A091D673</accession>
<dbReference type="GO" id="GO:0005829">
    <property type="term" value="C:cytosol"/>
    <property type="evidence" value="ECO:0007669"/>
    <property type="project" value="UniProtKB-SubCell"/>
</dbReference>
<dbReference type="GO" id="GO:0003677">
    <property type="term" value="F:DNA binding"/>
    <property type="evidence" value="ECO:0007669"/>
    <property type="project" value="UniProtKB-KW"/>
</dbReference>
<evidence type="ECO:0000313" key="27">
    <source>
        <dbReference type="EMBL" id="KFO25710.1"/>
    </source>
</evidence>
<evidence type="ECO:0000256" key="16">
    <source>
        <dbReference type="ARBA" id="ARBA00023136"/>
    </source>
</evidence>
<dbReference type="PROSITE" id="PS50178">
    <property type="entry name" value="ZF_FYVE"/>
    <property type="match status" value="1"/>
</dbReference>
<evidence type="ECO:0000256" key="23">
    <source>
        <dbReference type="SAM" id="Coils"/>
    </source>
</evidence>
<keyword evidence="9" id="KW-0479">Metal-binding</keyword>
<evidence type="ECO:0000256" key="6">
    <source>
        <dbReference type="ARBA" id="ARBA00022490"/>
    </source>
</evidence>
<feature type="compositionally biased region" description="Polar residues" evidence="24">
    <location>
        <begin position="617"/>
        <end position="626"/>
    </location>
</feature>
<dbReference type="EMBL" id="KN123337">
    <property type="protein sequence ID" value="KFO25710.1"/>
    <property type="molecule type" value="Genomic_DNA"/>
</dbReference>
<evidence type="ECO:0000256" key="22">
    <source>
        <dbReference type="PROSITE-ProRule" id="PRU00091"/>
    </source>
</evidence>
<dbReference type="PANTHER" id="PTHR46465:SF3">
    <property type="entry name" value="LATERAL SIGNALING TARGET PROTEIN 2 HOMOLOG"/>
    <property type="match status" value="1"/>
</dbReference>
<keyword evidence="6" id="KW-0963">Cytoplasm</keyword>
<evidence type="ECO:0000256" key="17">
    <source>
        <dbReference type="ARBA" id="ARBA00023163"/>
    </source>
</evidence>
<keyword evidence="7" id="KW-0678">Repressor</keyword>
<feature type="coiled-coil region" evidence="23">
    <location>
        <begin position="1183"/>
        <end position="1217"/>
    </location>
</feature>
<dbReference type="Gene3D" id="4.10.280.10">
    <property type="entry name" value="Helix-loop-helix DNA-binding domain"/>
    <property type="match status" value="1"/>
</dbReference>
<evidence type="ECO:0000256" key="8">
    <source>
        <dbReference type="ARBA" id="ARBA00022499"/>
    </source>
</evidence>
<comment type="subunit">
    <text evidence="20">Interacts with TRIM3.</text>
</comment>
<evidence type="ECO:0000256" key="4">
    <source>
        <dbReference type="ARBA" id="ARBA00008755"/>
    </source>
</evidence>
<evidence type="ECO:0000313" key="28">
    <source>
        <dbReference type="Proteomes" id="UP000028990"/>
    </source>
</evidence>
<evidence type="ECO:0000256" key="9">
    <source>
        <dbReference type="ARBA" id="ARBA00022723"/>
    </source>
</evidence>
<sequence>MQRLFPRRGPVFLAQPPAPVPLRERSLGWVSFNHFQCPGPCLCQAQACCSFWDLTINFTRDVHRLASRRSTKGRVETGLMCVCSTLRSQRSFPGSQSCTSKVHHPSQGSQEHPHSQQLCSLETATTADEWALLTGTAAKDGGHDTLSTPGCCNSCCCFSREQPDRAQWAEQLHQEELVPRGAMSPAEPQRTTVETSDSWQRSVAAVAEPVLPPSSTFLGYPLPDDQEWLAFICDDEGARNCTWYSWSTCTGWHSARFSVCFKATLQKVTLDGRSDPQLLAQFYYADEELNQVAAELDSLDGRKDPQRCTLLVSQFRSCQDNVLNIINQIMDECIPRDRAPRDFCVKFPEEIRHDNLAGQLWFGAECLAAGSIIMNRELESMAMRPLAKELTRSLEDVRSALRDQALRDLSTYTEKMREALRRFDVLFADFELSYVSAMVPVKSPREYYVQQEVIVLFCETVERALDCGYLTQDMIDDYEPALMFTIPRLAIVCGLVVYADGPLNLERKVEDMSELFRPFHTLLRKIRDLLQALTEEELHTLERSLCVSQDVELPIHTDAQVPSALAPTFPTPLPPKEPLSAKAPGPEAELACSMQYDDQELEELSRLVHRAGDEMSSLLSPPSACQSPAHRPGTEGSPHREPSPGRVQPKLGGDEEERVFFMEDVEAAEAPTRPESPGGPFGWASGAQERGQSRQHVEVEVDRAKEEDRSNNNTEDGRARTAGAMGSTCSCLDSQLYLDGWEVSTEDAETAEIIAHRTGGMKLSATVIFNPKSPSCPDSAAVTKDTPGLGALPPEPGAEEPGQGSHNCLLHSCVCCGSCGDGREDAMERLREKCSPGGVVSASHPTTGLAKASDKAKASLPTDNTPLSSKCLASTSGPQRGTAGGTRGEGEAPHQQEEPVAQERELGKPPLARGDSLQRDATQEEPLPPSGSSGSMLVSCVTVKTGLEVAPAVTPVTPMVTREKIRSRFHGSHDLIHRLFVCISGVADQLQTNYASDLRSILKTLFEVMATKPEADDKEKLKKVTQTLRSAALEDCALCQETLSSSELVAKTRDGDFEDPPEWVPDEACGFCTACKAPFTVIRRKHHCRSCGKIFCSRCSSHSAPLPRYGQVKPVRVCTHCYMFHVTPFYSDKAGMSSHNELEKHRRAKLRLYLEQLKQLVPLGPDSTRHTTLSLLKRAKMHIKKLEEQDRRALSIKEQLQREHRFLKRRLEQLSVQSMERVRTDSTGSAVSTDDSEQEVDIEGMEFGPGELDSVGSSSDADDHYSLQSGGCSDGGYGRPCRPPGRPSLL</sequence>
<proteinExistence type="inferred from homology"/>
<evidence type="ECO:0000259" key="26">
    <source>
        <dbReference type="PROSITE" id="PS50888"/>
    </source>
</evidence>
<feature type="compositionally biased region" description="Pro residues" evidence="24">
    <location>
        <begin position="1281"/>
        <end position="1290"/>
    </location>
</feature>
<evidence type="ECO:0000256" key="18">
    <source>
        <dbReference type="ARBA" id="ARBA00023242"/>
    </source>
</evidence>
<name>A0A091D673_FUKDA</name>
<dbReference type="Pfam" id="PF01363">
    <property type="entry name" value="FYVE"/>
    <property type="match status" value="1"/>
</dbReference>
<dbReference type="GO" id="GO:0046983">
    <property type="term" value="F:protein dimerization activity"/>
    <property type="evidence" value="ECO:0007669"/>
    <property type="project" value="InterPro"/>
</dbReference>
<keyword evidence="11 22" id="KW-0863">Zinc-finger</keyword>
<evidence type="ECO:0000256" key="20">
    <source>
        <dbReference type="ARBA" id="ARBA00064374"/>
    </source>
</evidence>
<dbReference type="InterPro" id="IPR051118">
    <property type="entry name" value="LST-2"/>
</dbReference>
<evidence type="ECO:0000256" key="12">
    <source>
        <dbReference type="ARBA" id="ARBA00022833"/>
    </source>
</evidence>
<keyword evidence="14" id="KW-0805">Transcription regulation</keyword>
<keyword evidence="18" id="KW-0539">Nucleus</keyword>
<dbReference type="GO" id="GO:0008270">
    <property type="term" value="F:zinc ion binding"/>
    <property type="evidence" value="ECO:0007669"/>
    <property type="project" value="UniProtKB-KW"/>
</dbReference>
<dbReference type="InterPro" id="IPR011598">
    <property type="entry name" value="bHLH_dom"/>
</dbReference>
<evidence type="ECO:0000256" key="7">
    <source>
        <dbReference type="ARBA" id="ARBA00022491"/>
    </source>
</evidence>
<keyword evidence="8" id="KW-1017">Isopeptide bond</keyword>
<dbReference type="STRING" id="885580.ENSFDAP00000007197"/>
<keyword evidence="28" id="KW-1185">Reference proteome</keyword>
<evidence type="ECO:0000256" key="15">
    <source>
        <dbReference type="ARBA" id="ARBA00023125"/>
    </source>
</evidence>
<dbReference type="SUPFAM" id="SSF47459">
    <property type="entry name" value="HLH, helix-loop-helix DNA-binding domain"/>
    <property type="match status" value="1"/>
</dbReference>
<dbReference type="InterPro" id="IPR013083">
    <property type="entry name" value="Znf_RING/FYVE/PHD"/>
</dbReference>
<comment type="similarity">
    <text evidence="4">Belongs to the lst-2 family.</text>
</comment>
<evidence type="ECO:0000259" key="25">
    <source>
        <dbReference type="PROSITE" id="PS50178"/>
    </source>
</evidence>
<evidence type="ECO:0000256" key="10">
    <source>
        <dbReference type="ARBA" id="ARBA00022753"/>
    </source>
</evidence>
<evidence type="ECO:0000256" key="19">
    <source>
        <dbReference type="ARBA" id="ARBA00059106"/>
    </source>
</evidence>